<dbReference type="HOGENOM" id="CLU_2100749_0_0_1"/>
<feature type="compositionally biased region" description="Basic residues" evidence="1">
    <location>
        <begin position="104"/>
        <end position="116"/>
    </location>
</feature>
<keyword evidence="4" id="KW-1185">Reference proteome</keyword>
<name>I1PI27_ORYGL</name>
<evidence type="ECO:0000256" key="1">
    <source>
        <dbReference type="SAM" id="MobiDB-lite"/>
    </source>
</evidence>
<evidence type="ECO:0000313" key="3">
    <source>
        <dbReference type="EnsemblPlants" id="ORGLA04G0258300.1"/>
    </source>
</evidence>
<feature type="region of interest" description="Disordered" evidence="1">
    <location>
        <begin position="93"/>
        <end position="116"/>
    </location>
</feature>
<evidence type="ECO:0000313" key="4">
    <source>
        <dbReference type="Proteomes" id="UP000007306"/>
    </source>
</evidence>
<reference evidence="3 4" key="2">
    <citation type="submission" date="2018-04" db="EMBL/GenBank/DDBJ databases">
        <title>OglaRS2 (Oryza glaberrima Reference Sequence Version 2).</title>
        <authorList>
            <person name="Zhang J."/>
            <person name="Kudrna D."/>
            <person name="Lee S."/>
            <person name="Talag J."/>
            <person name="Rajasekar S."/>
            <person name="Wing R.A."/>
        </authorList>
    </citation>
    <scope>NUCLEOTIDE SEQUENCE [LARGE SCALE GENOMIC DNA]</scope>
    <source>
        <strain evidence="3 4">cv. IRGC 96717</strain>
    </source>
</reference>
<feature type="region of interest" description="Disordered" evidence="1">
    <location>
        <begin position="29"/>
        <end position="52"/>
    </location>
</feature>
<reference evidence="2" key="1">
    <citation type="submission" date="2015-06" db="UniProtKB">
        <authorList>
            <consortium name="EnsemblPlants"/>
        </authorList>
    </citation>
    <scope>IDENTIFICATION</scope>
</reference>
<dbReference type="Gramene" id="ORGLA04G0258300.1">
    <property type="protein sequence ID" value="ORGLA04G0258300.1"/>
    <property type="gene ID" value="ORGLA04G0258300"/>
</dbReference>
<protein>
    <submittedName>
        <fullName evidence="2">Uncharacterized protein</fullName>
    </submittedName>
</protein>
<dbReference type="AlphaFoldDB" id="I1PI27"/>
<feature type="compositionally biased region" description="Basic residues" evidence="1">
    <location>
        <begin position="30"/>
        <end position="43"/>
    </location>
</feature>
<dbReference type="Gramene" id="ORGLA03G0402300.1">
    <property type="protein sequence ID" value="ORGLA03G0402300.1"/>
    <property type="gene ID" value="ORGLA03G0402300"/>
</dbReference>
<dbReference type="Proteomes" id="UP000007306">
    <property type="component" value="Chromosome 4"/>
</dbReference>
<evidence type="ECO:0000313" key="2">
    <source>
        <dbReference type="EnsemblPlants" id="ORGLA03G0402300.1"/>
    </source>
</evidence>
<dbReference type="EnsemblPlants" id="ORGLA03G0402300.1">
    <property type="protein sequence ID" value="ORGLA03G0402300.1"/>
    <property type="gene ID" value="ORGLA03G0402300"/>
</dbReference>
<sequence length="116" mass="12666">MAAPASGCSSGRGGGCAIACCQAQGGVQRRGGRVRRRRRRHAGARSLPGDLPGLRRRRVLRDHGVRRGRVHRRVVHLRREAEPCAAAAGTLGSRAGVLAAAPGRRQRQGRRRRRRR</sequence>
<organism evidence="2 4">
    <name type="scientific">Oryza glaberrima</name>
    <name type="common">African rice</name>
    <dbReference type="NCBI Taxonomy" id="4538"/>
    <lineage>
        <taxon>Eukaryota</taxon>
        <taxon>Viridiplantae</taxon>
        <taxon>Streptophyta</taxon>
        <taxon>Embryophyta</taxon>
        <taxon>Tracheophyta</taxon>
        <taxon>Spermatophyta</taxon>
        <taxon>Magnoliopsida</taxon>
        <taxon>Liliopsida</taxon>
        <taxon>Poales</taxon>
        <taxon>Poaceae</taxon>
        <taxon>BOP clade</taxon>
        <taxon>Oryzoideae</taxon>
        <taxon>Oryzeae</taxon>
        <taxon>Oryzinae</taxon>
        <taxon>Oryza</taxon>
    </lineage>
</organism>
<proteinExistence type="predicted"/>
<accession>I1PI27</accession>
<dbReference type="EnsemblPlants" id="ORGLA04G0258300.1">
    <property type="protein sequence ID" value="ORGLA04G0258300.1"/>
    <property type="gene ID" value="ORGLA04G0258300"/>
</dbReference>